<dbReference type="Gene3D" id="3.40.50.10070">
    <property type="entry name" value="TolB, N-terminal domain"/>
    <property type="match status" value="1"/>
</dbReference>
<protein>
    <submittedName>
        <fullName evidence="7">Tetratricopeptide repeat protein</fullName>
    </submittedName>
</protein>
<dbReference type="InterPro" id="IPR000719">
    <property type="entry name" value="Prot_kinase_dom"/>
</dbReference>
<evidence type="ECO:0000256" key="2">
    <source>
        <dbReference type="ARBA" id="ARBA00022741"/>
    </source>
</evidence>
<dbReference type="PROSITE" id="PS00107">
    <property type="entry name" value="PROTEIN_KINASE_ATP"/>
    <property type="match status" value="1"/>
</dbReference>
<dbReference type="Gene3D" id="1.10.510.10">
    <property type="entry name" value="Transferase(Phosphotransferase) domain 1"/>
    <property type="match status" value="1"/>
</dbReference>
<comment type="caution">
    <text evidence="7">The sequence shown here is derived from an EMBL/GenBank/DDBJ whole genome shotgun (WGS) entry which is preliminary data.</text>
</comment>
<feature type="domain" description="Protein kinase" evidence="6">
    <location>
        <begin position="16"/>
        <end position="281"/>
    </location>
</feature>
<dbReference type="PROSITE" id="PS50011">
    <property type="entry name" value="PROTEIN_KINASE_DOM"/>
    <property type="match status" value="1"/>
</dbReference>
<dbReference type="Gene3D" id="1.25.40.10">
    <property type="entry name" value="Tetratricopeptide repeat domain"/>
    <property type="match status" value="2"/>
</dbReference>
<keyword evidence="3" id="KW-0418">Kinase</keyword>
<dbReference type="GO" id="GO:0004674">
    <property type="term" value="F:protein serine/threonine kinase activity"/>
    <property type="evidence" value="ECO:0007669"/>
    <property type="project" value="TreeGrafter"/>
</dbReference>
<dbReference type="SUPFAM" id="SSF48452">
    <property type="entry name" value="TPR-like"/>
    <property type="match status" value="2"/>
</dbReference>
<dbReference type="InterPro" id="IPR008271">
    <property type="entry name" value="Ser/Thr_kinase_AS"/>
</dbReference>
<sequence length="797" mass="87151">MDSSSGPPIGSMISHYRILSHLGTGGMGAVYRARDERLDRDVALKVLLAESVDDVTARARLVREARMASSLNHPHIAHVYEVGEDGERLFIAMELVEGRTLRASIPAAGMHAETLLRQGAQIADALAYAHERGVIHRDLKSANIMIGPDGWVKVLDFGLAKRLPLKGKAEETQDINLTATGIVMGTPNYLPPEVLSGEPADARGDIWALGVVLYEMVSGKLPFSGGSLGGLWEAILNGAPSPLTRRVPVGIQALIGRCLAKDPGRRYRQGNEARAAIEALIGASASGGAGGVPRAVWVTGAGIAAVALAWAVALGTGVVRNPFPGRADRTRFESLAVLPLANLSGDPGQEYFADGMTEELITDLASIPSLKVISRTSVMRFKNAKESLRDIARSLGVEAIIEGSVQRAGDRVRITAQLIEVSRDRHLWARSFERDFRDVLALQSDVAREIAKEIQLQISPQATARLASRRPINPEAYELYLKGRFEWNRLTDESVRKGIEYFERALAIDPGDARYNSGLADAYVVLVQVMGSVPQREGMAKVKEYAGRALAADESVAEAHSSMAAALFFGDWNSVEAERHLLRAMELNPGYSTARLIYSAVLSAAGRIDEAIEQDRRAIEVDPWSLLINWNASGTFFNGHRYDEAVAAARRALEIEPGSVFVRSSMLRVYEQKGDYEAALDLLEKYLPKEDGGKAQAARMRQAYMARGPAGYWQTALHFRVSHAKSNPASPVAYAFLYTHVGDHARAIDYLERAFEEHVGDMLFIRVEPSFDPLRGDPRFQALVRRMDPHLLPARPS</sequence>
<dbReference type="InterPro" id="IPR017441">
    <property type="entry name" value="Protein_kinase_ATP_BS"/>
</dbReference>
<feature type="binding site" evidence="5">
    <location>
        <position position="45"/>
    </location>
    <ligand>
        <name>ATP</name>
        <dbReference type="ChEBI" id="CHEBI:30616"/>
    </ligand>
</feature>
<dbReference type="Pfam" id="PF00069">
    <property type="entry name" value="Pkinase"/>
    <property type="match status" value="1"/>
</dbReference>
<dbReference type="AlphaFoldDB" id="A0A538T0P5"/>
<dbReference type="Gene3D" id="3.30.200.20">
    <property type="entry name" value="Phosphorylase Kinase, domain 1"/>
    <property type="match status" value="1"/>
</dbReference>
<evidence type="ECO:0000256" key="1">
    <source>
        <dbReference type="ARBA" id="ARBA00022679"/>
    </source>
</evidence>
<dbReference type="PANTHER" id="PTHR43289">
    <property type="entry name" value="MITOGEN-ACTIVATED PROTEIN KINASE KINASE KINASE 20-RELATED"/>
    <property type="match status" value="1"/>
</dbReference>
<accession>A0A538T0P5</accession>
<keyword evidence="1" id="KW-0808">Transferase</keyword>
<evidence type="ECO:0000256" key="4">
    <source>
        <dbReference type="ARBA" id="ARBA00022840"/>
    </source>
</evidence>
<keyword evidence="4 5" id="KW-0067">ATP-binding</keyword>
<dbReference type="CDD" id="cd14014">
    <property type="entry name" value="STKc_PknB_like"/>
    <property type="match status" value="1"/>
</dbReference>
<evidence type="ECO:0000313" key="7">
    <source>
        <dbReference type="EMBL" id="TMQ57207.1"/>
    </source>
</evidence>
<reference evidence="7 8" key="1">
    <citation type="journal article" date="2019" name="Nat. Microbiol.">
        <title>Mediterranean grassland soil C-N compound turnover is dependent on rainfall and depth, and is mediated by genomically divergent microorganisms.</title>
        <authorList>
            <person name="Diamond S."/>
            <person name="Andeer P.F."/>
            <person name="Li Z."/>
            <person name="Crits-Christoph A."/>
            <person name="Burstein D."/>
            <person name="Anantharaman K."/>
            <person name="Lane K.R."/>
            <person name="Thomas B.C."/>
            <person name="Pan C."/>
            <person name="Northen T.R."/>
            <person name="Banfield J.F."/>
        </authorList>
    </citation>
    <scope>NUCLEOTIDE SEQUENCE [LARGE SCALE GENOMIC DNA]</scope>
    <source>
        <strain evidence="7">WS_2</strain>
    </source>
</reference>
<evidence type="ECO:0000256" key="3">
    <source>
        <dbReference type="ARBA" id="ARBA00022777"/>
    </source>
</evidence>
<dbReference type="EMBL" id="VBOS01000132">
    <property type="protein sequence ID" value="TMQ57207.1"/>
    <property type="molecule type" value="Genomic_DNA"/>
</dbReference>
<organism evidence="7 8">
    <name type="scientific">Eiseniibacteriota bacterium</name>
    <dbReference type="NCBI Taxonomy" id="2212470"/>
    <lineage>
        <taxon>Bacteria</taxon>
        <taxon>Candidatus Eiseniibacteriota</taxon>
    </lineage>
</organism>
<dbReference type="PANTHER" id="PTHR43289:SF6">
    <property type="entry name" value="SERINE_THREONINE-PROTEIN KINASE NEKL-3"/>
    <property type="match status" value="1"/>
</dbReference>
<evidence type="ECO:0000313" key="8">
    <source>
        <dbReference type="Proteomes" id="UP000317716"/>
    </source>
</evidence>
<proteinExistence type="predicted"/>
<dbReference type="GO" id="GO:0005524">
    <property type="term" value="F:ATP binding"/>
    <property type="evidence" value="ECO:0007669"/>
    <property type="project" value="UniProtKB-UniRule"/>
</dbReference>
<dbReference type="PROSITE" id="PS00108">
    <property type="entry name" value="PROTEIN_KINASE_ST"/>
    <property type="match status" value="1"/>
</dbReference>
<dbReference type="Proteomes" id="UP000317716">
    <property type="component" value="Unassembled WGS sequence"/>
</dbReference>
<keyword evidence="2 5" id="KW-0547">Nucleotide-binding</keyword>
<dbReference type="SMART" id="SM00220">
    <property type="entry name" value="S_TKc"/>
    <property type="match status" value="1"/>
</dbReference>
<evidence type="ECO:0000256" key="5">
    <source>
        <dbReference type="PROSITE-ProRule" id="PRU10141"/>
    </source>
</evidence>
<evidence type="ECO:0000259" key="6">
    <source>
        <dbReference type="PROSITE" id="PS50011"/>
    </source>
</evidence>
<dbReference type="NCBIfam" id="NF047558">
    <property type="entry name" value="TPR_END_plus"/>
    <property type="match status" value="1"/>
</dbReference>
<dbReference type="InterPro" id="IPR011990">
    <property type="entry name" value="TPR-like_helical_dom_sf"/>
</dbReference>
<dbReference type="SUPFAM" id="SSF56112">
    <property type="entry name" value="Protein kinase-like (PK-like)"/>
    <property type="match status" value="1"/>
</dbReference>
<gene>
    <name evidence="7" type="ORF">E6K72_03890</name>
</gene>
<dbReference type="Pfam" id="PF14559">
    <property type="entry name" value="TPR_19"/>
    <property type="match status" value="1"/>
</dbReference>
<name>A0A538T0P5_UNCEI</name>
<dbReference type="InterPro" id="IPR011009">
    <property type="entry name" value="Kinase-like_dom_sf"/>
</dbReference>